<evidence type="ECO:0000313" key="1">
    <source>
        <dbReference type="EMBL" id="KAH3755765.1"/>
    </source>
</evidence>
<reference evidence="1" key="2">
    <citation type="submission" date="2020-11" db="EMBL/GenBank/DDBJ databases">
        <authorList>
            <person name="McCartney M.A."/>
            <person name="Auch B."/>
            <person name="Kono T."/>
            <person name="Mallez S."/>
            <person name="Becker A."/>
            <person name="Gohl D.M."/>
            <person name="Silverstein K.A.T."/>
            <person name="Koren S."/>
            <person name="Bechman K.B."/>
            <person name="Herman A."/>
            <person name="Abrahante J.E."/>
            <person name="Garbe J."/>
        </authorList>
    </citation>
    <scope>NUCLEOTIDE SEQUENCE</scope>
    <source>
        <strain evidence="1">Duluth1</strain>
        <tissue evidence="1">Whole animal</tissue>
    </source>
</reference>
<dbReference type="Gene3D" id="3.30.420.10">
    <property type="entry name" value="Ribonuclease H-like superfamily/Ribonuclease H"/>
    <property type="match status" value="1"/>
</dbReference>
<dbReference type="InterPro" id="IPR012337">
    <property type="entry name" value="RNaseH-like_sf"/>
</dbReference>
<keyword evidence="2" id="KW-1185">Reference proteome</keyword>
<gene>
    <name evidence="1" type="ORF">DPMN_190464</name>
</gene>
<comment type="caution">
    <text evidence="1">The sequence shown here is derived from an EMBL/GenBank/DDBJ whole genome shotgun (WGS) entry which is preliminary data.</text>
</comment>
<evidence type="ECO:0000313" key="2">
    <source>
        <dbReference type="Proteomes" id="UP000828390"/>
    </source>
</evidence>
<proteinExistence type="predicted"/>
<sequence>MFNDLCALLDIIKIRSSHRNSRGNGQVQRFNRSLIMKVVKAYLTDEEKDWDLYLGCLAGAYRSTPC</sequence>
<name>A0A9D4DWW5_DREPO</name>
<dbReference type="EMBL" id="JAIWYP010000010">
    <property type="protein sequence ID" value="KAH3755765.1"/>
    <property type="molecule type" value="Genomic_DNA"/>
</dbReference>
<dbReference type="InterPro" id="IPR036397">
    <property type="entry name" value="RNaseH_sf"/>
</dbReference>
<evidence type="ECO:0008006" key="3">
    <source>
        <dbReference type="Google" id="ProtNLM"/>
    </source>
</evidence>
<protein>
    <recommendedName>
        <fullName evidence="3">Integrase catalytic domain-containing protein</fullName>
    </recommendedName>
</protein>
<dbReference type="GO" id="GO:0003676">
    <property type="term" value="F:nucleic acid binding"/>
    <property type="evidence" value="ECO:0007669"/>
    <property type="project" value="InterPro"/>
</dbReference>
<dbReference type="Proteomes" id="UP000828390">
    <property type="component" value="Unassembled WGS sequence"/>
</dbReference>
<dbReference type="SUPFAM" id="SSF53098">
    <property type="entry name" value="Ribonuclease H-like"/>
    <property type="match status" value="1"/>
</dbReference>
<accession>A0A9D4DWW5</accession>
<dbReference type="AlphaFoldDB" id="A0A9D4DWW5"/>
<reference evidence="1" key="1">
    <citation type="journal article" date="2019" name="bioRxiv">
        <title>The Genome of the Zebra Mussel, Dreissena polymorpha: A Resource for Invasive Species Research.</title>
        <authorList>
            <person name="McCartney M.A."/>
            <person name="Auch B."/>
            <person name="Kono T."/>
            <person name="Mallez S."/>
            <person name="Zhang Y."/>
            <person name="Obille A."/>
            <person name="Becker A."/>
            <person name="Abrahante J.E."/>
            <person name="Garbe J."/>
            <person name="Badalamenti J.P."/>
            <person name="Herman A."/>
            <person name="Mangelson H."/>
            <person name="Liachko I."/>
            <person name="Sullivan S."/>
            <person name="Sone E.D."/>
            <person name="Koren S."/>
            <person name="Silverstein K.A.T."/>
            <person name="Beckman K.B."/>
            <person name="Gohl D.M."/>
        </authorList>
    </citation>
    <scope>NUCLEOTIDE SEQUENCE</scope>
    <source>
        <strain evidence="1">Duluth1</strain>
        <tissue evidence="1">Whole animal</tissue>
    </source>
</reference>
<organism evidence="1 2">
    <name type="scientific">Dreissena polymorpha</name>
    <name type="common">Zebra mussel</name>
    <name type="synonym">Mytilus polymorpha</name>
    <dbReference type="NCBI Taxonomy" id="45954"/>
    <lineage>
        <taxon>Eukaryota</taxon>
        <taxon>Metazoa</taxon>
        <taxon>Spiralia</taxon>
        <taxon>Lophotrochozoa</taxon>
        <taxon>Mollusca</taxon>
        <taxon>Bivalvia</taxon>
        <taxon>Autobranchia</taxon>
        <taxon>Heteroconchia</taxon>
        <taxon>Euheterodonta</taxon>
        <taxon>Imparidentia</taxon>
        <taxon>Neoheterodontei</taxon>
        <taxon>Myida</taxon>
        <taxon>Dreissenoidea</taxon>
        <taxon>Dreissenidae</taxon>
        <taxon>Dreissena</taxon>
    </lineage>
</organism>